<proteinExistence type="inferred from homology"/>
<feature type="compositionally biased region" description="Pro residues" evidence="4">
    <location>
        <begin position="580"/>
        <end position="590"/>
    </location>
</feature>
<feature type="compositionally biased region" description="Pro residues" evidence="4">
    <location>
        <begin position="620"/>
        <end position="630"/>
    </location>
</feature>
<dbReference type="GO" id="GO:0005634">
    <property type="term" value="C:nucleus"/>
    <property type="evidence" value="ECO:0007669"/>
    <property type="project" value="UniProtKB-SubCell"/>
</dbReference>
<dbReference type="PANTHER" id="PTHR12446">
    <property type="entry name" value="TESMIN/TSO1-RELATED"/>
    <property type="match status" value="1"/>
</dbReference>
<evidence type="ECO:0000256" key="4">
    <source>
        <dbReference type="SAM" id="MobiDB-lite"/>
    </source>
</evidence>
<dbReference type="SUPFAM" id="SSF81383">
    <property type="entry name" value="F-box domain"/>
    <property type="match status" value="1"/>
</dbReference>
<dbReference type="GO" id="GO:0006355">
    <property type="term" value="P:regulation of DNA-templated transcription"/>
    <property type="evidence" value="ECO:0007669"/>
    <property type="project" value="TreeGrafter"/>
</dbReference>
<feature type="compositionally biased region" description="Basic and acidic residues" evidence="4">
    <location>
        <begin position="475"/>
        <end position="492"/>
    </location>
</feature>
<dbReference type="AlphaFoldDB" id="A0AAD2PXX2"/>
<dbReference type="EMBL" id="CAKOGP040002402">
    <property type="protein sequence ID" value="CAJ1968700.1"/>
    <property type="molecule type" value="Genomic_DNA"/>
</dbReference>
<feature type="region of interest" description="Disordered" evidence="4">
    <location>
        <begin position="458"/>
        <end position="661"/>
    </location>
</feature>
<evidence type="ECO:0000256" key="2">
    <source>
        <dbReference type="ARBA" id="ARBA00007267"/>
    </source>
</evidence>
<name>A0AAD2PXX2_9STRA</name>
<dbReference type="Pfam" id="PF12937">
    <property type="entry name" value="F-box-like"/>
    <property type="match status" value="1"/>
</dbReference>
<dbReference type="Proteomes" id="UP001295423">
    <property type="component" value="Unassembled WGS sequence"/>
</dbReference>
<evidence type="ECO:0000313" key="7">
    <source>
        <dbReference type="Proteomes" id="UP001295423"/>
    </source>
</evidence>
<dbReference type="InterPro" id="IPR005172">
    <property type="entry name" value="CRC"/>
</dbReference>
<dbReference type="PROSITE" id="PS51634">
    <property type="entry name" value="CRC"/>
    <property type="match status" value="1"/>
</dbReference>
<feature type="compositionally biased region" description="Low complexity" evidence="4">
    <location>
        <begin position="38"/>
        <end position="59"/>
    </location>
</feature>
<feature type="compositionally biased region" description="Low complexity" evidence="4">
    <location>
        <begin position="232"/>
        <end position="245"/>
    </location>
</feature>
<accession>A0AAD2PXX2</accession>
<evidence type="ECO:0000259" key="5">
    <source>
        <dbReference type="PROSITE" id="PS51634"/>
    </source>
</evidence>
<feature type="compositionally biased region" description="Pro residues" evidence="4">
    <location>
        <begin position="348"/>
        <end position="359"/>
    </location>
</feature>
<feature type="compositionally biased region" description="Pro residues" evidence="4">
    <location>
        <begin position="891"/>
        <end position="901"/>
    </location>
</feature>
<reference evidence="6" key="1">
    <citation type="submission" date="2023-08" db="EMBL/GenBank/DDBJ databases">
        <authorList>
            <person name="Audoor S."/>
            <person name="Bilcke G."/>
        </authorList>
    </citation>
    <scope>NUCLEOTIDE SEQUENCE</scope>
</reference>
<gene>
    <name evidence="6" type="ORF">CYCCA115_LOCUS23359</name>
</gene>
<dbReference type="SMART" id="SM01114">
    <property type="entry name" value="CXC"/>
    <property type="match status" value="2"/>
</dbReference>
<comment type="similarity">
    <text evidence="2">Belongs to the lin-54 family.</text>
</comment>
<comment type="caution">
    <text evidence="6">The sequence shown here is derived from an EMBL/GenBank/DDBJ whole genome shotgun (WGS) entry which is preliminary data.</text>
</comment>
<dbReference type="Gene3D" id="1.20.1280.50">
    <property type="match status" value="1"/>
</dbReference>
<dbReference type="InterPro" id="IPR001810">
    <property type="entry name" value="F-box_dom"/>
</dbReference>
<evidence type="ECO:0000313" key="6">
    <source>
        <dbReference type="EMBL" id="CAJ1968700.1"/>
    </source>
</evidence>
<feature type="region of interest" description="Disordered" evidence="4">
    <location>
        <begin position="885"/>
        <end position="950"/>
    </location>
</feature>
<feature type="compositionally biased region" description="Polar residues" evidence="4">
    <location>
        <begin position="1"/>
        <end position="14"/>
    </location>
</feature>
<feature type="compositionally biased region" description="Basic and acidic residues" evidence="4">
    <location>
        <begin position="314"/>
        <end position="328"/>
    </location>
</feature>
<feature type="compositionally biased region" description="Gly residues" evidence="4">
    <location>
        <begin position="260"/>
        <end position="269"/>
    </location>
</feature>
<comment type="subcellular location">
    <subcellularLocation>
        <location evidence="1">Nucleus</location>
    </subcellularLocation>
</comment>
<feature type="compositionally biased region" description="Low complexity" evidence="4">
    <location>
        <begin position="15"/>
        <end position="26"/>
    </location>
</feature>
<evidence type="ECO:0000256" key="1">
    <source>
        <dbReference type="ARBA" id="ARBA00004123"/>
    </source>
</evidence>
<feature type="compositionally biased region" description="Low complexity" evidence="4">
    <location>
        <begin position="79"/>
        <end position="115"/>
    </location>
</feature>
<dbReference type="InterPro" id="IPR028307">
    <property type="entry name" value="Lin-54_fam"/>
</dbReference>
<feature type="region of interest" description="Disordered" evidence="4">
    <location>
        <begin position="797"/>
        <end position="861"/>
    </location>
</feature>
<keyword evidence="7" id="KW-1185">Reference proteome</keyword>
<evidence type="ECO:0000256" key="3">
    <source>
        <dbReference type="ARBA" id="ARBA00023242"/>
    </source>
</evidence>
<dbReference type="InterPro" id="IPR033467">
    <property type="entry name" value="Tesmin/TSO1-like_CXC"/>
</dbReference>
<organism evidence="6 7">
    <name type="scientific">Cylindrotheca closterium</name>
    <dbReference type="NCBI Taxonomy" id="2856"/>
    <lineage>
        <taxon>Eukaryota</taxon>
        <taxon>Sar</taxon>
        <taxon>Stramenopiles</taxon>
        <taxon>Ochrophyta</taxon>
        <taxon>Bacillariophyta</taxon>
        <taxon>Bacillariophyceae</taxon>
        <taxon>Bacillariophycidae</taxon>
        <taxon>Bacillariales</taxon>
        <taxon>Bacillariaceae</taxon>
        <taxon>Cylindrotheca</taxon>
    </lineage>
</organism>
<feature type="region of interest" description="Disordered" evidence="4">
    <location>
        <begin position="1"/>
        <end position="273"/>
    </location>
</feature>
<feature type="region of interest" description="Disordered" evidence="4">
    <location>
        <begin position="288"/>
        <end position="434"/>
    </location>
</feature>
<dbReference type="InterPro" id="IPR036047">
    <property type="entry name" value="F-box-like_dom_sf"/>
</dbReference>
<feature type="compositionally biased region" description="Basic residues" evidence="4">
    <location>
        <begin position="849"/>
        <end position="859"/>
    </location>
</feature>
<sequence>MTSRIPPTEATNEVSTSAAGSSSSSSVHAQHDDKPAEESTAAAASASNAESSSNKSSASHRSGQGHPQHDPPSASYSEPYSKSPSAHSTSSPHPSRNNQNNPNQSNMDPQLYDQLDLSEDIDESLLFGQFAAGSSSHEEASPRSPKAPPSEDRRRRSPPQSSTSHLPTHPASTPQSYYHPPTPSYSNHHSQHAQYPHYPTYAREGGSNSSSSISSHYRRASPPTGTPGGGSKHSSAAAAAAGAGARYPPSGYPITSPKGRSGGGGGGYYPGYPPPSYYSYHPEQWEGYYAQPPPGPFPEEDGIPVPPSSKKTRREHDLDVSRTPEKLPARSPFQSPDVSSKKGFFRRSPPPFQPSPGPFFGPSGSFGMLDTPSQTLPPSDFSPLGAQYTSNGEFNLEDSTLLPYNASNPTFLDLQDTPPANRRKPEGSPLTDFMSSTFDMKLHNTIMSSKSPLVLQSAEKAAAVTRSNSNKRHHMDASGKPEPRKLWPKEDGPPAGDASGGSRSSSKSAGAVRLEIGGAGSLSTRNKLDGINNMVQSTPSRRPQGYDMHPPPPPPGYHPSMHYVYREDMATPIKGGHYRPGPPRMYPSMPPSITKKNPYSPHPGSGSKPDYHSMGGSAKGPPPYLRPSPPNSSRKSPPLSTGKENVANSGKKGGPPGKRSPCNCKRSKCLKLYCECFAAERFCDGCNCNDCGNTPGAGLARDKAIKETRAKNANAFKKKFEKNTQSVGHNMGCRCKKSACLKKYCECFQAGALCGSKCKCVECMNYAGSQALIDKRRKIKDQRGADFAMRVADEAWKGKPPGLPLSARKGNPYPNPGRRYPTPSPMGAGRMPHHMMHPGGPPRGPPSHQHQHHHHHHPHYMGPPMMMGYPPMGMPMTPVGYHPHSEAHGMYPPPPGPPPPSSRKTPGQKSVATPASAEPKSPPVRIKFDPATSRKKRNTKAGEPEPTLPYFGSTMPAQPKTTALAIFSFLSNDEIYNAGLVCKSWSRLAVDEELWKIQS</sequence>
<feature type="compositionally biased region" description="Polar residues" evidence="4">
    <location>
        <begin position="902"/>
        <end position="913"/>
    </location>
</feature>
<dbReference type="PANTHER" id="PTHR12446:SF34">
    <property type="entry name" value="PROTEIN LIN-54 HOMOLOG"/>
    <property type="match status" value="1"/>
</dbReference>
<feature type="domain" description="CRC" evidence="5">
    <location>
        <begin position="658"/>
        <end position="768"/>
    </location>
</feature>
<dbReference type="Pfam" id="PF03638">
    <property type="entry name" value="TCR"/>
    <property type="match status" value="2"/>
</dbReference>
<feature type="compositionally biased region" description="Low complexity" evidence="4">
    <location>
        <begin position="631"/>
        <end position="640"/>
    </location>
</feature>
<keyword evidence="3" id="KW-0539">Nucleus</keyword>
<feature type="compositionally biased region" description="Polar residues" evidence="4">
    <location>
        <begin position="163"/>
        <end position="176"/>
    </location>
</feature>
<protein>
    <recommendedName>
        <fullName evidence="5">CRC domain-containing protein</fullName>
    </recommendedName>
</protein>
<feature type="compositionally biased region" description="Low complexity" evidence="4">
    <location>
        <begin position="495"/>
        <end position="511"/>
    </location>
</feature>